<keyword evidence="1" id="KW-0175">Coiled coil</keyword>
<evidence type="ECO:0000256" key="3">
    <source>
        <dbReference type="SAM" id="SignalP"/>
    </source>
</evidence>
<protein>
    <submittedName>
        <fullName evidence="4">FIVAR domain-containing protein</fullName>
    </submittedName>
</protein>
<dbReference type="InterPro" id="IPR013783">
    <property type="entry name" value="Ig-like_fold"/>
</dbReference>
<evidence type="ECO:0000313" key="4">
    <source>
        <dbReference type="EMBL" id="HJC35903.1"/>
    </source>
</evidence>
<keyword evidence="2" id="KW-0472">Membrane</keyword>
<dbReference type="Gene3D" id="1.20.1270.70">
    <property type="entry name" value="Designed single chain three-helix bundle"/>
    <property type="match status" value="2"/>
</dbReference>
<feature type="signal peptide" evidence="3">
    <location>
        <begin position="1"/>
        <end position="26"/>
    </location>
</feature>
<dbReference type="EMBL" id="DWWM01000010">
    <property type="protein sequence ID" value="HJC35903.1"/>
    <property type="molecule type" value="Genomic_DNA"/>
</dbReference>
<feature type="transmembrane region" description="Helical" evidence="2">
    <location>
        <begin position="1597"/>
        <end position="1614"/>
    </location>
</feature>
<reference evidence="4" key="2">
    <citation type="submission" date="2021-04" db="EMBL/GenBank/DDBJ databases">
        <authorList>
            <person name="Gilroy R."/>
        </authorList>
    </citation>
    <scope>NUCLEOTIDE SEQUENCE</scope>
    <source>
        <strain evidence="4">CHK187-11901</strain>
    </source>
</reference>
<feature type="chain" id="PRO_5038844186" evidence="3">
    <location>
        <begin position="27"/>
        <end position="1620"/>
    </location>
</feature>
<proteinExistence type="predicted"/>
<evidence type="ECO:0000256" key="1">
    <source>
        <dbReference type="SAM" id="Coils"/>
    </source>
</evidence>
<sequence>MKKFFISLIAGLLGVSAAIGTSSIYAAETRMQIEASMEEPIQISANEEGYDGDLHIEVENSYEIERDYDQNLMLTVTNISDQARAYYMAVDHSYADLSVNFIKGGAQSEPLLIEPGESQQVQLAIFAQNAEQERYGLPVEARLADTAETDARAIVHLRCDIPQLDVSCQKLRSESSTLISVYELINTGEALSDVTVRLSGDAAAYVRTDPIISNLAMESHERREFRIIPDLAKMKQDGITRVSGEILVESGAQCERFALNIDTEGKEIHLISVKDLLLKQDGNPYYNLNVVDDSLDHSESVDGEAVRTDTAVSFTYGENGEEQLDLSVQTALQPYTGAQEDAEPVCELIEDGAGTALAHVRVYLTEEQYRQIAADAQSDPFAFRRLLRDSPQDDAANYVFDVYVAVGETIDDTNTFKTIGNFSTAYSIGSDIVGLADVSCDPTYSEAQRNTYAALTGATIALSLAGIVLPGVGTAIALSTGSFLLNLWKSYIESHPAGALNMYMEGFQCTNRGRIDNSFYLPDYADGTKPDLHYTGRMYDQKDEDFSHHMDTSYDYYLNGDHAGQGHNDGLSDLAMDKIDNSSLNVGDQNTLVRDYDTDAGSYFVSTENELTALYPPESLIGYIGDPQELEDMRTKPDFAVYHENIIVKGNDPIIDEKTQLTFKVYNRGSRGGWYDVLVYDGDKLLMEKQNEALNAFSSTSYTIDWTPGSRQHDIRVVLRNATIGVEERSSSNNEAVRHLQARSREIPQITQLNVSDDKNGRNVSFSADIQSYADVSAVQFLVDGTPLQGSVHSGTYAKTRRFWSDGISLDQGEHELSVIVTYAIQSGEKTIRMDKPFTVEARTYAVPEIKSAEHGTLFALQEQECQIRIANASDVISVEVESAGKARPASTSNTLDERIYQSAVRFAEAGQQQIIVRVTYAVSAAQTKTIEKQFSAEVLPAEEAYYRLQISDELSDPLILVDGSAVDHDRSGSGEYLIRWSEEAYADPQLHLIQVVSGNAMITRTMDDSDHSFSLDDCAKITLYGDEGFALDEVSVRSVNGIGTYQDLNSDGVLYLSDGLYTLDVTYECYETFRSDTLQFDVTGEDLSMDLTAEMKQYSFQLKDPAPYASAYMFCYDEANDYWQSCDLQTRYHEESGLLNCVLTNDYDLQLSENASQLCFVIYTEDHLYLYVVNNRQRIAYDTITLSDEGMNKVEFAPADAGVQVNGVDIEIFGYTVPLHASTIYVPKGNYEMTVRCLHGDDEYISKQLDVEVSGDQQVDVGFDLTGVRVNWPAAWGTEGVLTLTSREGGSFSHYAYIRNTLTSVEKGSYDMNLSLYGDTSYSFHRLISAKDQEVDIDILDSFSGVLENNSWTDTFTGYERISLSLSDLKDRNGNTLTYFSVDDEDDAFRGYVIFTNVEDEREVYRVPITLSDSSSFDVEVPNVEGTFHVSLSIQQQSAASAADKAALAAQVEEDLKIKNEGYTKQSWARFQEALAHAQSILNDDSATQQEIEAALLRLNEARAALQKIEGTMTEKEQLEQALSHAQSIRNEHYTDDSWNAFQQALRDAKAVLADPDSDAQDYESALRALQDAIAALRVQQPDDAEDTDTAARQNTWLWISVMGAAGALSMILKKRRKA</sequence>
<accession>A0A9D2NR62</accession>
<keyword evidence="2" id="KW-0812">Transmembrane</keyword>
<comment type="caution">
    <text evidence="4">The sequence shown here is derived from an EMBL/GenBank/DDBJ whole genome shotgun (WGS) entry which is preliminary data.</text>
</comment>
<feature type="coiled-coil region" evidence="1">
    <location>
        <begin position="1493"/>
        <end position="1523"/>
    </location>
</feature>
<organism evidence="4 5">
    <name type="scientific">Candidatus Merdibacter merdavium</name>
    <dbReference type="NCBI Taxonomy" id="2838692"/>
    <lineage>
        <taxon>Bacteria</taxon>
        <taxon>Bacillati</taxon>
        <taxon>Bacillota</taxon>
        <taxon>Erysipelotrichia</taxon>
        <taxon>Erysipelotrichales</taxon>
        <taxon>Erysipelotrichaceae</taxon>
        <taxon>Merdibacter</taxon>
    </lineage>
</organism>
<name>A0A9D2NR62_9FIRM</name>
<gene>
    <name evidence="4" type="ORF">H9702_02080</name>
</gene>
<dbReference type="Pfam" id="PF07554">
    <property type="entry name" value="FIVAR"/>
    <property type="match status" value="2"/>
</dbReference>
<keyword evidence="2" id="KW-1133">Transmembrane helix</keyword>
<dbReference type="Gene3D" id="2.60.40.10">
    <property type="entry name" value="Immunoglobulins"/>
    <property type="match status" value="1"/>
</dbReference>
<reference evidence="4" key="1">
    <citation type="journal article" date="2021" name="PeerJ">
        <title>Extensive microbial diversity within the chicken gut microbiome revealed by metagenomics and culture.</title>
        <authorList>
            <person name="Gilroy R."/>
            <person name="Ravi A."/>
            <person name="Getino M."/>
            <person name="Pursley I."/>
            <person name="Horton D.L."/>
            <person name="Alikhan N.F."/>
            <person name="Baker D."/>
            <person name="Gharbi K."/>
            <person name="Hall N."/>
            <person name="Watson M."/>
            <person name="Adriaenssens E.M."/>
            <person name="Foster-Nyarko E."/>
            <person name="Jarju S."/>
            <person name="Secka A."/>
            <person name="Antonio M."/>
            <person name="Oren A."/>
            <person name="Chaudhuri R.R."/>
            <person name="La Ragione R."/>
            <person name="Hildebrand F."/>
            <person name="Pallen M.J."/>
        </authorList>
    </citation>
    <scope>NUCLEOTIDE SEQUENCE</scope>
    <source>
        <strain evidence="4">CHK187-11901</strain>
    </source>
</reference>
<dbReference type="Proteomes" id="UP000823896">
    <property type="component" value="Unassembled WGS sequence"/>
</dbReference>
<evidence type="ECO:0000313" key="5">
    <source>
        <dbReference type="Proteomes" id="UP000823896"/>
    </source>
</evidence>
<keyword evidence="3" id="KW-0732">Signal</keyword>
<evidence type="ECO:0000256" key="2">
    <source>
        <dbReference type="SAM" id="Phobius"/>
    </source>
</evidence>